<accession>A0A2K1R252</accession>
<gene>
    <name evidence="1" type="ORF">CAC42_1151</name>
</gene>
<dbReference type="GO" id="GO:0000502">
    <property type="term" value="C:proteasome complex"/>
    <property type="evidence" value="ECO:0007669"/>
    <property type="project" value="UniProtKB-KW"/>
</dbReference>
<reference evidence="1 2" key="1">
    <citation type="submission" date="2017-06" db="EMBL/GenBank/DDBJ databases">
        <title>Draft genome sequence of a variant of Elsinoe murrayae.</title>
        <authorList>
            <person name="Cheng Q."/>
        </authorList>
    </citation>
    <scope>NUCLEOTIDE SEQUENCE [LARGE SCALE GENOMIC DNA]</scope>
    <source>
        <strain evidence="1 2">CQ-2017a</strain>
    </source>
</reference>
<keyword evidence="1" id="KW-0647">Proteasome</keyword>
<evidence type="ECO:0000313" key="1">
    <source>
        <dbReference type="EMBL" id="PNS21372.1"/>
    </source>
</evidence>
<name>A0A2K1R252_9PEZI</name>
<dbReference type="AlphaFoldDB" id="A0A2K1R252"/>
<proteinExistence type="predicted"/>
<sequence>MCTYQDTDIEYAQCEKKQKHIVTRRKYSLCRDPEPDPNTDDRHCWDSVKRLSYPEVSTNHREDCPACKDKRVTIVVEYE</sequence>
<organism evidence="1 2">
    <name type="scientific">Sphaceloma murrayae</name>
    <dbReference type="NCBI Taxonomy" id="2082308"/>
    <lineage>
        <taxon>Eukaryota</taxon>
        <taxon>Fungi</taxon>
        <taxon>Dikarya</taxon>
        <taxon>Ascomycota</taxon>
        <taxon>Pezizomycotina</taxon>
        <taxon>Dothideomycetes</taxon>
        <taxon>Dothideomycetidae</taxon>
        <taxon>Myriangiales</taxon>
        <taxon>Elsinoaceae</taxon>
        <taxon>Sphaceloma</taxon>
    </lineage>
</organism>
<evidence type="ECO:0000313" key="2">
    <source>
        <dbReference type="Proteomes" id="UP000243797"/>
    </source>
</evidence>
<dbReference type="EMBL" id="NKHZ01000011">
    <property type="protein sequence ID" value="PNS21372.1"/>
    <property type="molecule type" value="Genomic_DNA"/>
</dbReference>
<protein>
    <submittedName>
        <fullName evidence="1">Proteasome activator complex subunit 4</fullName>
    </submittedName>
</protein>
<dbReference type="InParanoid" id="A0A2K1R252"/>
<keyword evidence="2" id="KW-1185">Reference proteome</keyword>
<comment type="caution">
    <text evidence="1">The sequence shown here is derived from an EMBL/GenBank/DDBJ whole genome shotgun (WGS) entry which is preliminary data.</text>
</comment>
<dbReference type="Proteomes" id="UP000243797">
    <property type="component" value="Unassembled WGS sequence"/>
</dbReference>
<dbReference type="OrthoDB" id="10298545at2759"/>